<dbReference type="SUPFAM" id="SSF47336">
    <property type="entry name" value="ACP-like"/>
    <property type="match status" value="1"/>
</dbReference>
<dbReference type="Gene3D" id="1.10.1200.10">
    <property type="entry name" value="ACP-like"/>
    <property type="match status" value="1"/>
</dbReference>
<name>X0VGB0_9ZZZZ</name>
<gene>
    <name evidence="2" type="ORF">S01H1_37309</name>
</gene>
<organism evidence="2">
    <name type="scientific">marine sediment metagenome</name>
    <dbReference type="NCBI Taxonomy" id="412755"/>
    <lineage>
        <taxon>unclassified sequences</taxon>
        <taxon>metagenomes</taxon>
        <taxon>ecological metagenomes</taxon>
    </lineage>
</organism>
<dbReference type="Pfam" id="PF00550">
    <property type="entry name" value="PP-binding"/>
    <property type="match status" value="1"/>
</dbReference>
<sequence length="99" mass="11265">MYIMTLKKELKTVIVEGLNLVDIEPDDIKDDDPLFGEKFGLDSIDAVEVIYQVKEHFGVAIRDMKEGRPALQSINTLTAFIEKRRAATSSFHFQQHKAV</sequence>
<dbReference type="InterPro" id="IPR009081">
    <property type="entry name" value="PP-bd_ACP"/>
</dbReference>
<evidence type="ECO:0000259" key="1">
    <source>
        <dbReference type="PROSITE" id="PS50075"/>
    </source>
</evidence>
<protein>
    <recommendedName>
        <fullName evidence="1">Carrier domain-containing protein</fullName>
    </recommendedName>
</protein>
<proteinExistence type="predicted"/>
<dbReference type="InterPro" id="IPR036736">
    <property type="entry name" value="ACP-like_sf"/>
</dbReference>
<accession>X0VGB0</accession>
<comment type="caution">
    <text evidence="2">The sequence shown here is derived from an EMBL/GenBank/DDBJ whole genome shotgun (WGS) entry which is preliminary data.</text>
</comment>
<dbReference type="AlphaFoldDB" id="X0VGB0"/>
<reference evidence="2" key="1">
    <citation type="journal article" date="2014" name="Front. Microbiol.">
        <title>High frequency of phylogenetically diverse reductive dehalogenase-homologous genes in deep subseafloor sedimentary metagenomes.</title>
        <authorList>
            <person name="Kawai M."/>
            <person name="Futagami T."/>
            <person name="Toyoda A."/>
            <person name="Takaki Y."/>
            <person name="Nishi S."/>
            <person name="Hori S."/>
            <person name="Arai W."/>
            <person name="Tsubouchi T."/>
            <person name="Morono Y."/>
            <person name="Uchiyama I."/>
            <person name="Ito T."/>
            <person name="Fujiyama A."/>
            <person name="Inagaki F."/>
            <person name="Takami H."/>
        </authorList>
    </citation>
    <scope>NUCLEOTIDE SEQUENCE</scope>
    <source>
        <strain evidence="2">Expedition CK06-06</strain>
    </source>
</reference>
<feature type="domain" description="Carrier" evidence="1">
    <location>
        <begin position="4"/>
        <end position="85"/>
    </location>
</feature>
<evidence type="ECO:0000313" key="2">
    <source>
        <dbReference type="EMBL" id="GAG11468.1"/>
    </source>
</evidence>
<dbReference type="EMBL" id="BARS01023433">
    <property type="protein sequence ID" value="GAG11468.1"/>
    <property type="molecule type" value="Genomic_DNA"/>
</dbReference>
<dbReference type="PROSITE" id="PS50075">
    <property type="entry name" value="CARRIER"/>
    <property type="match status" value="1"/>
</dbReference>